<feature type="signal peptide" evidence="1">
    <location>
        <begin position="1"/>
        <end position="28"/>
    </location>
</feature>
<gene>
    <name evidence="3" type="ORF">QRX50_27630</name>
</gene>
<evidence type="ECO:0000259" key="2">
    <source>
        <dbReference type="PROSITE" id="PS51910"/>
    </source>
</evidence>
<dbReference type="PROSITE" id="PS51910">
    <property type="entry name" value="GH18_2"/>
    <property type="match status" value="1"/>
</dbReference>
<dbReference type="AlphaFoldDB" id="A0A9Y2IBF9"/>
<evidence type="ECO:0000313" key="3">
    <source>
        <dbReference type="EMBL" id="WIX75298.1"/>
    </source>
</evidence>
<proteinExistence type="predicted"/>
<keyword evidence="1" id="KW-0732">Signal</keyword>
<feature type="chain" id="PRO_5040864964" evidence="1">
    <location>
        <begin position="29"/>
        <end position="191"/>
    </location>
</feature>
<dbReference type="Proteomes" id="UP001236014">
    <property type="component" value="Chromosome"/>
</dbReference>
<name>A0A9Y2IBF9_9PSEU</name>
<feature type="domain" description="GH18" evidence="2">
    <location>
        <begin position="50"/>
        <end position="191"/>
    </location>
</feature>
<organism evidence="3 4">
    <name type="scientific">Amycolatopsis carbonis</name>
    <dbReference type="NCBI Taxonomy" id="715471"/>
    <lineage>
        <taxon>Bacteria</taxon>
        <taxon>Bacillati</taxon>
        <taxon>Actinomycetota</taxon>
        <taxon>Actinomycetes</taxon>
        <taxon>Pseudonocardiales</taxon>
        <taxon>Pseudonocardiaceae</taxon>
        <taxon>Amycolatopsis</taxon>
    </lineage>
</organism>
<protein>
    <submittedName>
        <fullName evidence="3">Glycosyl hydrolase family 18 protein</fullName>
    </submittedName>
</protein>
<keyword evidence="3" id="KW-0378">Hydrolase</keyword>
<keyword evidence="4" id="KW-1185">Reference proteome</keyword>
<dbReference type="GO" id="GO:0005975">
    <property type="term" value="P:carbohydrate metabolic process"/>
    <property type="evidence" value="ECO:0007669"/>
    <property type="project" value="InterPro"/>
</dbReference>
<dbReference type="GO" id="GO:0016787">
    <property type="term" value="F:hydrolase activity"/>
    <property type="evidence" value="ECO:0007669"/>
    <property type="project" value="UniProtKB-KW"/>
</dbReference>
<accession>A0A9Y2IBF9</accession>
<dbReference type="Pfam" id="PF00704">
    <property type="entry name" value="Glyco_hydro_18"/>
    <property type="match status" value="1"/>
</dbReference>
<dbReference type="SUPFAM" id="SSF51445">
    <property type="entry name" value="(Trans)glycosidases"/>
    <property type="match status" value="1"/>
</dbReference>
<dbReference type="Gene3D" id="3.20.20.80">
    <property type="entry name" value="Glycosidases"/>
    <property type="match status" value="1"/>
</dbReference>
<dbReference type="InterPro" id="IPR001223">
    <property type="entry name" value="Glyco_hydro18_cat"/>
</dbReference>
<evidence type="ECO:0000256" key="1">
    <source>
        <dbReference type="SAM" id="SignalP"/>
    </source>
</evidence>
<dbReference type="EMBL" id="CP127294">
    <property type="protein sequence ID" value="WIX75298.1"/>
    <property type="molecule type" value="Genomic_DNA"/>
</dbReference>
<dbReference type="KEGG" id="acab:QRX50_27630"/>
<sequence>MQHKVSRRAAWFSAAAAAVVVGGLTTLAGPAAEGAAVAPAASQQAAVSGGLRVAYYDQWSIYQNAYYPQNVDALAGNLDYLIYDFENIDPANLTCFEATKASDPDPAGENNPNAGDGAGDAFADYQKSFGSDISVDGTADAFGMPIVGNFHQLQELKARHPNLKVVLSLGGWTYSKYFSDVAATDASRKSS</sequence>
<evidence type="ECO:0000313" key="4">
    <source>
        <dbReference type="Proteomes" id="UP001236014"/>
    </source>
</evidence>
<dbReference type="InterPro" id="IPR017853">
    <property type="entry name" value="GH"/>
</dbReference>
<reference evidence="3 4" key="1">
    <citation type="submission" date="2023-06" db="EMBL/GenBank/DDBJ databases">
        <authorList>
            <person name="Oyuntsetseg B."/>
            <person name="Kim S.B."/>
        </authorList>
    </citation>
    <scope>NUCLEOTIDE SEQUENCE [LARGE SCALE GENOMIC DNA]</scope>
    <source>
        <strain evidence="3 4">2-15</strain>
    </source>
</reference>